<feature type="transmembrane region" description="Helical" evidence="2">
    <location>
        <begin position="474"/>
        <end position="491"/>
    </location>
</feature>
<feature type="transmembrane region" description="Helical" evidence="2">
    <location>
        <begin position="793"/>
        <end position="818"/>
    </location>
</feature>
<evidence type="ECO:0000256" key="1">
    <source>
        <dbReference type="SAM" id="MobiDB-lite"/>
    </source>
</evidence>
<feature type="transmembrane region" description="Helical" evidence="2">
    <location>
        <begin position="839"/>
        <end position="859"/>
    </location>
</feature>
<accession>A0AAU2HDT7</accession>
<evidence type="ECO:0000313" key="4">
    <source>
        <dbReference type="EMBL" id="WTU45682.1"/>
    </source>
</evidence>
<feature type="domain" description="NACHT" evidence="3">
    <location>
        <begin position="139"/>
        <end position="261"/>
    </location>
</feature>
<dbReference type="SUPFAM" id="SSF52540">
    <property type="entry name" value="P-loop containing nucleoside triphosphate hydrolases"/>
    <property type="match status" value="1"/>
</dbReference>
<sequence length="963" mass="102120">MRYWRRGIWVGAVLATGAVVAVAVRERSLSSAGSLVSVLGFLVSMAGLVANTLRTGPGERSPAEHLEHAADALAEGVRLHWQAEWRLRRLQDPKPLPVRWTTADPWLADAAENIGGGGDARFDGVLDDIARVFARVPARRLVVLGAPGSGKTVLAVRFTLDLLERRDTGDPVPVIFPLATWQPDSTELYAWLSARLAEGYPALGSLQRSGSSLAAELLESGRVLPVLDGLDELAAPLRAEAVRRLNSALDDGSPLLLTCRSQVYAQVVADGDVFTAAAVVELQPLAFEEAADFLRRTARPVRGPAGERTTAWDPVLARTRPGDPVRRVLASPLMVAMARAVYGESGNDPEELLRRPEFADPTALEEYLLDAFVPAAFAGSTRWDTGRAVHWLRFLARHLEHRDTRDLAWWELHTALPRPLPSLGPLLLLGLLAEAVCLPLWALGQDPALPAVTAATVAGVCAGYAARGRPRRQFLLPLVYAVPLSLAVGLTRPLSQDPYFAVPFAGMPRALGWLAVGGLYGLVIATGLAAVGMPASPLPSTMPFFGRRRRGPRGRWARRAGAGLLTAAGVLLVGAGVLPDAPLLTALGAVVAGAVTAYLVRGESAVVAKGGRRDPAGRTRRLGRAMVHGLAVGLLAGLTLGAVFTLAEGGTAATRAALRDDFPVSGPVRHAPDGSRYVDAADGTRYGLRAHGHTYLVLPEPVHGTLVERGGTRDFALPADVRDLELCAPPARCTAIDQRLAISAHDYRPDGEVFTVRLTDGRDAGSYDLSPLLDRARSEWVTRQSPGAILRTAVVFGLAGGLGLGLVGGIAAGLHRWLGAPVDVTRSLSPSAILGTDRGTALARALFTYLAAVLAGSALPRLLGLPDAASIGAYALIPTGVVTVAMSAWGRLAVARLWLCARGALPWRLMAFLGEAHRLGVLRQAGAVYQFRHARLQERLSSSPAPATRPRPAPGCVRRSSRP</sequence>
<feature type="transmembrane region" description="Helical" evidence="2">
    <location>
        <begin position="871"/>
        <end position="889"/>
    </location>
</feature>
<feature type="transmembrane region" description="Helical" evidence="2">
    <location>
        <begin position="622"/>
        <end position="647"/>
    </location>
</feature>
<dbReference type="InterPro" id="IPR027417">
    <property type="entry name" value="P-loop_NTPase"/>
</dbReference>
<dbReference type="Pfam" id="PF05729">
    <property type="entry name" value="NACHT"/>
    <property type="match status" value="1"/>
</dbReference>
<dbReference type="PROSITE" id="PS50837">
    <property type="entry name" value="NACHT"/>
    <property type="match status" value="1"/>
</dbReference>
<feature type="transmembrane region" description="Helical" evidence="2">
    <location>
        <begin position="556"/>
        <end position="577"/>
    </location>
</feature>
<protein>
    <submittedName>
        <fullName evidence="4">NACHT domain-containing protein</fullName>
    </submittedName>
</protein>
<keyword evidence="2" id="KW-0472">Membrane</keyword>
<organism evidence="4">
    <name type="scientific">Streptomyces sp. NBC_00060</name>
    <dbReference type="NCBI Taxonomy" id="2975636"/>
    <lineage>
        <taxon>Bacteria</taxon>
        <taxon>Bacillati</taxon>
        <taxon>Actinomycetota</taxon>
        <taxon>Actinomycetes</taxon>
        <taxon>Kitasatosporales</taxon>
        <taxon>Streptomycetaceae</taxon>
        <taxon>Streptomyces</taxon>
    </lineage>
</organism>
<feature type="transmembrane region" description="Helical" evidence="2">
    <location>
        <begin position="511"/>
        <end position="535"/>
    </location>
</feature>
<feature type="transmembrane region" description="Helical" evidence="2">
    <location>
        <begin position="448"/>
        <end position="467"/>
    </location>
</feature>
<feature type="transmembrane region" description="Helical" evidence="2">
    <location>
        <begin position="583"/>
        <end position="601"/>
    </location>
</feature>
<dbReference type="AlphaFoldDB" id="A0AAU2HDT7"/>
<reference evidence="4" key="1">
    <citation type="submission" date="2022-10" db="EMBL/GenBank/DDBJ databases">
        <title>The complete genomes of actinobacterial strains from the NBC collection.</title>
        <authorList>
            <person name="Joergensen T.S."/>
            <person name="Alvarez Arevalo M."/>
            <person name="Sterndorff E.B."/>
            <person name="Faurdal D."/>
            <person name="Vuksanovic O."/>
            <person name="Mourched A.-S."/>
            <person name="Charusanti P."/>
            <person name="Shaw S."/>
            <person name="Blin K."/>
            <person name="Weber T."/>
        </authorList>
    </citation>
    <scope>NUCLEOTIDE SEQUENCE</scope>
    <source>
        <strain evidence="4">NBC_00060</strain>
    </source>
</reference>
<feature type="transmembrane region" description="Helical" evidence="2">
    <location>
        <begin position="423"/>
        <end position="442"/>
    </location>
</feature>
<evidence type="ECO:0000259" key="3">
    <source>
        <dbReference type="PROSITE" id="PS50837"/>
    </source>
</evidence>
<gene>
    <name evidence="4" type="ORF">OHV25_32970</name>
</gene>
<proteinExistence type="predicted"/>
<name>A0AAU2HDT7_9ACTN</name>
<keyword evidence="2" id="KW-1133">Transmembrane helix</keyword>
<keyword evidence="2" id="KW-0812">Transmembrane</keyword>
<dbReference type="EMBL" id="CP108253">
    <property type="protein sequence ID" value="WTU45682.1"/>
    <property type="molecule type" value="Genomic_DNA"/>
</dbReference>
<feature type="region of interest" description="Disordered" evidence="1">
    <location>
        <begin position="940"/>
        <end position="963"/>
    </location>
</feature>
<evidence type="ECO:0000256" key="2">
    <source>
        <dbReference type="SAM" id="Phobius"/>
    </source>
</evidence>
<dbReference type="Gene3D" id="3.40.50.300">
    <property type="entry name" value="P-loop containing nucleotide triphosphate hydrolases"/>
    <property type="match status" value="1"/>
</dbReference>
<dbReference type="InterPro" id="IPR007111">
    <property type="entry name" value="NACHT_NTPase"/>
</dbReference>
<feature type="transmembrane region" description="Helical" evidence="2">
    <location>
        <begin position="31"/>
        <end position="50"/>
    </location>
</feature>